<organism evidence="6 7">
    <name type="scientific">Saccharopolyspora montiporae</name>
    <dbReference type="NCBI Taxonomy" id="2781240"/>
    <lineage>
        <taxon>Bacteria</taxon>
        <taxon>Bacillati</taxon>
        <taxon>Actinomycetota</taxon>
        <taxon>Actinomycetes</taxon>
        <taxon>Pseudonocardiales</taxon>
        <taxon>Pseudonocardiaceae</taxon>
        <taxon>Saccharopolyspora</taxon>
    </lineage>
</organism>
<gene>
    <name evidence="6" type="ORF">IQ251_13075</name>
</gene>
<dbReference type="AlphaFoldDB" id="A0A929BD22"/>
<protein>
    <submittedName>
        <fullName evidence="6">2Fe-2S iron-sulfur cluster binding domain-containing protein</fullName>
    </submittedName>
</protein>
<dbReference type="PROSITE" id="PS51085">
    <property type="entry name" value="2FE2S_FER_2"/>
    <property type="match status" value="1"/>
</dbReference>
<evidence type="ECO:0000256" key="1">
    <source>
        <dbReference type="ARBA" id="ARBA00001974"/>
    </source>
</evidence>
<keyword evidence="2" id="KW-0479">Metal-binding</keyword>
<evidence type="ECO:0000313" key="6">
    <source>
        <dbReference type="EMBL" id="MBE9375378.1"/>
    </source>
</evidence>
<evidence type="ECO:0000259" key="5">
    <source>
        <dbReference type="PROSITE" id="PS51384"/>
    </source>
</evidence>
<dbReference type="SUPFAM" id="SSF63380">
    <property type="entry name" value="Riboflavin synthase domain-like"/>
    <property type="match status" value="1"/>
</dbReference>
<dbReference type="InterPro" id="IPR017927">
    <property type="entry name" value="FAD-bd_FR_type"/>
</dbReference>
<keyword evidence="2" id="KW-0001">2Fe-2S</keyword>
<dbReference type="RefSeq" id="WP_193928830.1">
    <property type="nucleotide sequence ID" value="NZ_JADEYC010000020.1"/>
</dbReference>
<dbReference type="GO" id="GO:0051537">
    <property type="term" value="F:2 iron, 2 sulfur cluster binding"/>
    <property type="evidence" value="ECO:0007669"/>
    <property type="project" value="UniProtKB-KW"/>
</dbReference>
<dbReference type="GO" id="GO:0016491">
    <property type="term" value="F:oxidoreductase activity"/>
    <property type="evidence" value="ECO:0007669"/>
    <property type="project" value="InterPro"/>
</dbReference>
<dbReference type="PANTHER" id="PTHR47354">
    <property type="entry name" value="NADH OXIDOREDUCTASE HCR"/>
    <property type="match status" value="1"/>
</dbReference>
<reference evidence="6" key="1">
    <citation type="submission" date="2020-10" db="EMBL/GenBank/DDBJ databases">
        <title>Diversity and distribution of actinomycetes associated with coral in the coast of Hainan.</title>
        <authorList>
            <person name="Li F."/>
        </authorList>
    </citation>
    <scope>NUCLEOTIDE SEQUENCE</scope>
    <source>
        <strain evidence="6">HNM0983</strain>
    </source>
</reference>
<dbReference type="InterPro" id="IPR036010">
    <property type="entry name" value="2Fe-2S_ferredoxin-like_sf"/>
</dbReference>
<sequence length="351" mass="38437">MGEAHRIRFEPVDIEIEATEDETVLDAAFRQGIMPLHGCKEGQCSSCKSFLLDGDLQMDRYSTFALADYESEEGYVLLCRAHAYSDLDIELINYDEDMLRAGLPVVTVTARVEAIEALTHDISLLRVLVSGPDQLRFHPGQYVDIGIPGSPEHRSFSMANLPNDRDSGLDFIIKRYPGGKFSGLLEGELSAGDPLEITGPYGTFTLRASSERRLVFIGGGAGMAPILSVLRQIAAKGGFDREVVFYYGARTEADLFLLDEMRALDRHIPNFRFVPCLSDTADADWDALGVDGWSGTVTSVADESEAALAESDVYMCGPPPMIDAGLQVLEARSVPQEQIFYDKFTVSAEAG</sequence>
<comment type="caution">
    <text evidence="6">The sequence shown here is derived from an EMBL/GenBank/DDBJ whole genome shotgun (WGS) entry which is preliminary data.</text>
</comment>
<keyword evidence="2" id="KW-0408">Iron</keyword>
<evidence type="ECO:0000256" key="3">
    <source>
        <dbReference type="ARBA" id="ARBA00023014"/>
    </source>
</evidence>
<dbReference type="PANTHER" id="PTHR47354:SF5">
    <property type="entry name" value="PROTEIN RFBI"/>
    <property type="match status" value="1"/>
</dbReference>
<dbReference type="PRINTS" id="PR00410">
    <property type="entry name" value="PHEHYDRXLASE"/>
</dbReference>
<dbReference type="InterPro" id="IPR017938">
    <property type="entry name" value="Riboflavin_synthase-like_b-brl"/>
</dbReference>
<feature type="domain" description="FAD-binding FR-type" evidence="5">
    <location>
        <begin position="105"/>
        <end position="207"/>
    </location>
</feature>
<dbReference type="SUPFAM" id="SSF54292">
    <property type="entry name" value="2Fe-2S ferredoxin-like"/>
    <property type="match status" value="1"/>
</dbReference>
<name>A0A929BD22_9PSEU</name>
<dbReference type="InterPro" id="IPR006058">
    <property type="entry name" value="2Fe2S_fd_BS"/>
</dbReference>
<dbReference type="PROSITE" id="PS51384">
    <property type="entry name" value="FAD_FR"/>
    <property type="match status" value="1"/>
</dbReference>
<dbReference type="Proteomes" id="UP000598360">
    <property type="component" value="Unassembled WGS sequence"/>
</dbReference>
<dbReference type="InterPro" id="IPR008333">
    <property type="entry name" value="Cbr1-like_FAD-bd_dom"/>
</dbReference>
<feature type="domain" description="2Fe-2S ferredoxin-type" evidence="4">
    <location>
        <begin position="5"/>
        <end position="95"/>
    </location>
</feature>
<dbReference type="Gene3D" id="3.40.50.80">
    <property type="entry name" value="Nucleotide-binding domain of ferredoxin-NADP reductase (FNR) module"/>
    <property type="match status" value="1"/>
</dbReference>
<dbReference type="PROSITE" id="PS00197">
    <property type="entry name" value="2FE2S_FER_1"/>
    <property type="match status" value="1"/>
</dbReference>
<dbReference type="Pfam" id="PF00175">
    <property type="entry name" value="NAD_binding_1"/>
    <property type="match status" value="1"/>
</dbReference>
<evidence type="ECO:0000256" key="2">
    <source>
        <dbReference type="ARBA" id="ARBA00022714"/>
    </source>
</evidence>
<dbReference type="Pfam" id="PF00111">
    <property type="entry name" value="Fer2"/>
    <property type="match status" value="1"/>
</dbReference>
<dbReference type="EMBL" id="JADEYC010000020">
    <property type="protein sequence ID" value="MBE9375378.1"/>
    <property type="molecule type" value="Genomic_DNA"/>
</dbReference>
<dbReference type="CDD" id="cd00207">
    <property type="entry name" value="fer2"/>
    <property type="match status" value="1"/>
</dbReference>
<dbReference type="SUPFAM" id="SSF52343">
    <property type="entry name" value="Ferredoxin reductase-like, C-terminal NADP-linked domain"/>
    <property type="match status" value="1"/>
</dbReference>
<dbReference type="Gene3D" id="2.40.30.10">
    <property type="entry name" value="Translation factors"/>
    <property type="match status" value="1"/>
</dbReference>
<dbReference type="InterPro" id="IPR039261">
    <property type="entry name" value="FNR_nucleotide-bd"/>
</dbReference>
<dbReference type="InterPro" id="IPR050415">
    <property type="entry name" value="MRET"/>
</dbReference>
<dbReference type="InterPro" id="IPR001041">
    <property type="entry name" value="2Fe-2S_ferredoxin-type"/>
</dbReference>
<dbReference type="Gene3D" id="3.10.20.30">
    <property type="match status" value="1"/>
</dbReference>
<comment type="cofactor">
    <cofactor evidence="1">
        <name>FAD</name>
        <dbReference type="ChEBI" id="CHEBI:57692"/>
    </cofactor>
</comment>
<accession>A0A929BD22</accession>
<proteinExistence type="predicted"/>
<dbReference type="InterPro" id="IPR012675">
    <property type="entry name" value="Beta-grasp_dom_sf"/>
</dbReference>
<dbReference type="InterPro" id="IPR001433">
    <property type="entry name" value="OxRdtase_FAD/NAD-bd"/>
</dbReference>
<keyword evidence="7" id="KW-1185">Reference proteome</keyword>
<evidence type="ECO:0000313" key="7">
    <source>
        <dbReference type="Proteomes" id="UP000598360"/>
    </source>
</evidence>
<evidence type="ECO:0000259" key="4">
    <source>
        <dbReference type="PROSITE" id="PS51085"/>
    </source>
</evidence>
<keyword evidence="3" id="KW-0411">Iron-sulfur</keyword>
<dbReference type="Pfam" id="PF00970">
    <property type="entry name" value="FAD_binding_6"/>
    <property type="match status" value="1"/>
</dbReference>